<dbReference type="FunFam" id="3.30.70.270:FF:000003">
    <property type="entry name" value="Transposon Ty3-G Gag-Pol polyprotein"/>
    <property type="match status" value="1"/>
</dbReference>
<organism evidence="3 4">
    <name type="scientific">Solanum verrucosum</name>
    <dbReference type="NCBI Taxonomy" id="315347"/>
    <lineage>
        <taxon>Eukaryota</taxon>
        <taxon>Viridiplantae</taxon>
        <taxon>Streptophyta</taxon>
        <taxon>Embryophyta</taxon>
        <taxon>Tracheophyta</taxon>
        <taxon>Spermatophyta</taxon>
        <taxon>Magnoliopsida</taxon>
        <taxon>eudicotyledons</taxon>
        <taxon>Gunneridae</taxon>
        <taxon>Pentapetalae</taxon>
        <taxon>asterids</taxon>
        <taxon>lamiids</taxon>
        <taxon>Solanales</taxon>
        <taxon>Solanaceae</taxon>
        <taxon>Solanoideae</taxon>
        <taxon>Solaneae</taxon>
        <taxon>Solanum</taxon>
    </lineage>
</organism>
<dbReference type="AlphaFoldDB" id="A0AAF0T8U7"/>
<dbReference type="PANTHER" id="PTHR33064:SF37">
    <property type="entry name" value="RIBONUCLEASE H"/>
    <property type="match status" value="1"/>
</dbReference>
<dbReference type="Pfam" id="PF17919">
    <property type="entry name" value="RT_RNaseH_2"/>
    <property type="match status" value="1"/>
</dbReference>
<keyword evidence="4" id="KW-1185">Reference proteome</keyword>
<accession>A0AAF0T8U7</accession>
<evidence type="ECO:0000313" key="3">
    <source>
        <dbReference type="EMBL" id="WMV09114.1"/>
    </source>
</evidence>
<feature type="region of interest" description="Disordered" evidence="1">
    <location>
        <begin position="233"/>
        <end position="293"/>
    </location>
</feature>
<dbReference type="CDD" id="cd01647">
    <property type="entry name" value="RT_LTR"/>
    <property type="match status" value="1"/>
</dbReference>
<proteinExistence type="predicted"/>
<gene>
    <name evidence="3" type="ORF">MTR67_002499</name>
</gene>
<evidence type="ECO:0000256" key="1">
    <source>
        <dbReference type="SAM" id="MobiDB-lite"/>
    </source>
</evidence>
<name>A0AAF0T8U7_SOLVR</name>
<dbReference type="Pfam" id="PF00078">
    <property type="entry name" value="RVT_1"/>
    <property type="match status" value="1"/>
</dbReference>
<reference evidence="3" key="1">
    <citation type="submission" date="2023-08" db="EMBL/GenBank/DDBJ databases">
        <title>A de novo genome assembly of Solanum verrucosum Schlechtendal, a Mexican diploid species geographically isolated from the other diploid A-genome species in potato relatives.</title>
        <authorList>
            <person name="Hosaka K."/>
        </authorList>
    </citation>
    <scope>NUCLEOTIDE SEQUENCE</scope>
    <source>
        <tissue evidence="3">Young leaves</tissue>
    </source>
</reference>
<evidence type="ECO:0000259" key="2">
    <source>
        <dbReference type="PROSITE" id="PS50878"/>
    </source>
</evidence>
<dbReference type="PANTHER" id="PTHR33064">
    <property type="entry name" value="POL PROTEIN"/>
    <property type="match status" value="1"/>
</dbReference>
<dbReference type="SUPFAM" id="SSF56672">
    <property type="entry name" value="DNA/RNA polymerases"/>
    <property type="match status" value="1"/>
</dbReference>
<dbReference type="EMBL" id="CP133612">
    <property type="protein sequence ID" value="WMV09114.1"/>
    <property type="molecule type" value="Genomic_DNA"/>
</dbReference>
<dbReference type="InterPro" id="IPR043128">
    <property type="entry name" value="Rev_trsase/Diguanyl_cyclase"/>
</dbReference>
<feature type="domain" description="Reverse transcriptase" evidence="2">
    <location>
        <begin position="1"/>
        <end position="82"/>
    </location>
</feature>
<dbReference type="InterPro" id="IPR051320">
    <property type="entry name" value="Viral_Replic_Matur_Polypro"/>
</dbReference>
<sequence length="348" mass="40264">MSFGLTNAPATFMYLMNRVFKQYLDLFVILFIDDILIYSRNEEEHAIHLRVVLQTLKDRQLFAKFSKCEFWLQSVAFLGHIVSSKEIQVDYKKIEAVKQWPRPTSPIDIRSFLGLAGNYRRFVEGFSSIASLLTKLTQKKVKFQWSDDSEKSFAKLKTRLTTAPVLTLPEGSGGYMIYCDASRVVLGCVLMQRDHKSLQYVFSQKELNLHQRIWLEFLKDYDMSVHYHLDRQSSKLHRQHQGQPVCSSSGEDHQRAIRNQQLSPASTGNTNNNFNRPASSRKGQPARMSRPPAAPTALLSLFSPISDHWLRDRQQQNNALMIRSRVKMVYFDKNGYVQICPRYESSLV</sequence>
<dbReference type="InterPro" id="IPR041577">
    <property type="entry name" value="RT_RNaseH_2"/>
</dbReference>
<dbReference type="FunFam" id="3.30.70.270:FF:000020">
    <property type="entry name" value="Transposon Tf2-6 polyprotein-like Protein"/>
    <property type="match status" value="1"/>
</dbReference>
<dbReference type="Gene3D" id="3.30.70.270">
    <property type="match status" value="2"/>
</dbReference>
<dbReference type="InterPro" id="IPR000477">
    <property type="entry name" value="RT_dom"/>
</dbReference>
<evidence type="ECO:0000313" key="4">
    <source>
        <dbReference type="Proteomes" id="UP001234989"/>
    </source>
</evidence>
<feature type="compositionally biased region" description="Polar residues" evidence="1">
    <location>
        <begin position="257"/>
        <end position="282"/>
    </location>
</feature>
<dbReference type="Proteomes" id="UP001234989">
    <property type="component" value="Chromosome 1"/>
</dbReference>
<dbReference type="InterPro" id="IPR043502">
    <property type="entry name" value="DNA/RNA_pol_sf"/>
</dbReference>
<dbReference type="PROSITE" id="PS50878">
    <property type="entry name" value="RT_POL"/>
    <property type="match status" value="1"/>
</dbReference>
<protein>
    <recommendedName>
        <fullName evidence="2">Reverse transcriptase domain-containing protein</fullName>
    </recommendedName>
</protein>